<gene>
    <name evidence="3" type="ORF">BGW38_002734</name>
</gene>
<evidence type="ECO:0000256" key="1">
    <source>
        <dbReference type="SAM" id="MobiDB-lite"/>
    </source>
</evidence>
<name>A0A9P6FS57_9FUNG</name>
<dbReference type="InterPro" id="IPR001849">
    <property type="entry name" value="PH_domain"/>
</dbReference>
<dbReference type="InterPro" id="IPR011993">
    <property type="entry name" value="PH-like_dom_sf"/>
</dbReference>
<proteinExistence type="predicted"/>
<feature type="domain" description="PH" evidence="2">
    <location>
        <begin position="381"/>
        <end position="484"/>
    </location>
</feature>
<dbReference type="Pfam" id="PF00169">
    <property type="entry name" value="PH"/>
    <property type="match status" value="1"/>
</dbReference>
<dbReference type="OrthoDB" id="2249524at2759"/>
<dbReference type="EMBL" id="JAABOA010001986">
    <property type="protein sequence ID" value="KAF9580558.1"/>
    <property type="molecule type" value="Genomic_DNA"/>
</dbReference>
<feature type="compositionally biased region" description="Low complexity" evidence="1">
    <location>
        <begin position="29"/>
        <end position="43"/>
    </location>
</feature>
<reference evidence="3" key="1">
    <citation type="journal article" date="2020" name="Fungal Divers.">
        <title>Resolving the Mortierellaceae phylogeny through synthesis of multi-gene phylogenetics and phylogenomics.</title>
        <authorList>
            <person name="Vandepol N."/>
            <person name="Liber J."/>
            <person name="Desiro A."/>
            <person name="Na H."/>
            <person name="Kennedy M."/>
            <person name="Barry K."/>
            <person name="Grigoriev I.V."/>
            <person name="Miller A.N."/>
            <person name="O'Donnell K."/>
            <person name="Stajich J.E."/>
            <person name="Bonito G."/>
        </authorList>
    </citation>
    <scope>NUCLEOTIDE SEQUENCE</scope>
    <source>
        <strain evidence="3">KOD1015</strain>
    </source>
</reference>
<dbReference type="AlphaFoldDB" id="A0A9P6FS57"/>
<organism evidence="3 4">
    <name type="scientific">Lunasporangiospora selenospora</name>
    <dbReference type="NCBI Taxonomy" id="979761"/>
    <lineage>
        <taxon>Eukaryota</taxon>
        <taxon>Fungi</taxon>
        <taxon>Fungi incertae sedis</taxon>
        <taxon>Mucoromycota</taxon>
        <taxon>Mortierellomycotina</taxon>
        <taxon>Mortierellomycetes</taxon>
        <taxon>Mortierellales</taxon>
        <taxon>Mortierellaceae</taxon>
        <taxon>Lunasporangiospora</taxon>
    </lineage>
</organism>
<evidence type="ECO:0000313" key="4">
    <source>
        <dbReference type="Proteomes" id="UP000780801"/>
    </source>
</evidence>
<feature type="region of interest" description="Disordered" evidence="1">
    <location>
        <begin position="1"/>
        <end position="165"/>
    </location>
</feature>
<evidence type="ECO:0000259" key="2">
    <source>
        <dbReference type="PROSITE" id="PS50003"/>
    </source>
</evidence>
<dbReference type="PROSITE" id="PS50003">
    <property type="entry name" value="PH_DOMAIN"/>
    <property type="match status" value="1"/>
</dbReference>
<keyword evidence="4" id="KW-1185">Reference proteome</keyword>
<feature type="compositionally biased region" description="Polar residues" evidence="1">
    <location>
        <begin position="327"/>
        <end position="339"/>
    </location>
</feature>
<comment type="caution">
    <text evidence="3">The sequence shown here is derived from an EMBL/GenBank/DDBJ whole genome shotgun (WGS) entry which is preliminary data.</text>
</comment>
<dbReference type="SMART" id="SM00233">
    <property type="entry name" value="PH"/>
    <property type="match status" value="1"/>
</dbReference>
<protein>
    <recommendedName>
        <fullName evidence="2">PH domain-containing protein</fullName>
    </recommendedName>
</protein>
<dbReference type="Proteomes" id="UP000780801">
    <property type="component" value="Unassembled WGS sequence"/>
</dbReference>
<feature type="compositionally biased region" description="Low complexity" evidence="1">
    <location>
        <begin position="113"/>
        <end position="133"/>
    </location>
</feature>
<feature type="compositionally biased region" description="Polar residues" evidence="1">
    <location>
        <begin position="55"/>
        <end position="72"/>
    </location>
</feature>
<feature type="region of interest" description="Disordered" evidence="1">
    <location>
        <begin position="665"/>
        <end position="698"/>
    </location>
</feature>
<dbReference type="SUPFAM" id="SSF50729">
    <property type="entry name" value="PH domain-like"/>
    <property type="match status" value="1"/>
</dbReference>
<evidence type="ECO:0000313" key="3">
    <source>
        <dbReference type="EMBL" id="KAF9580558.1"/>
    </source>
</evidence>
<feature type="compositionally biased region" description="Polar residues" evidence="1">
    <location>
        <begin position="665"/>
        <end position="683"/>
    </location>
</feature>
<feature type="region of interest" description="Disordered" evidence="1">
    <location>
        <begin position="297"/>
        <end position="358"/>
    </location>
</feature>
<dbReference type="Gene3D" id="2.30.29.30">
    <property type="entry name" value="Pleckstrin-homology domain (PH domain)/Phosphotyrosine-binding domain (PTB)"/>
    <property type="match status" value="1"/>
</dbReference>
<dbReference type="CDD" id="cd00821">
    <property type="entry name" value="PH"/>
    <property type="match status" value="1"/>
</dbReference>
<accession>A0A9P6FS57</accession>
<feature type="non-terminal residue" evidence="3">
    <location>
        <position position="1"/>
    </location>
</feature>
<sequence>MNTPRTIDQQEWLRQKPQPAPNSIPQKSPGPSGLLSSPATPSADFIGRPLPRTPPGSQLSEPAHSSTSTDLASINGRGPSLAPSSPDFGGSNNTVKPGNAGKTGGSSLQPKPGSMMQTTSSTAQSTGATGSTADFSTMNVSPGKKGLPQPGPGGPRQRTSRQSLLSEEEALSYHAALTRPITSATIMSFIPPSSTADNINMDVSSMASSVSHGELPSRPARISSTEPLSIPSVANRRVSIGAAGNTLPTTTAISFQHSTTQDMRSSISSSILNQAPLDNITVSNNNLRTPAEASVVSVDPPEFNPHQYRRESIKVGSSEKISDFMDRSSNGSSTFQGSNARPRRQSMSLHEDDSSTLGRSKFVAREDPVGFSTPGFGAPLLIAKEGWLWRRGNLLTWKRCYAIGRYCNGPQPGIMTLFKDNEHLFPIKTIDMSECSEVFSRTADPKGSGRFEFKLATRREEIWLSTDTMIERTGWIDALNSLMGKGYLTNQGTIHNRASSVEHSSTSFVQERASSNSPAYRTQHSNLTRELSFKEQELERRRAETLLAQLEAWRTAARVTVNQHYVVREQLLERVMKSARTVQELLERSRVHLDTGSDQIKEVVKSHLECLKVHAEEPSINNASFKIVKSILVGFTVNLDTRASELKRAILAVDQYISLINLPSASSTRVSDPSGYSSGATDTRSIHGGPTSRLHSRNSYPPSVNISVHLVQVKDGYAEVLQLLESHSAKLKKIIDSSDAEKAQMLNEDAKEILRGLLRFPSYDFTPCTPDQLLPGAADTLYREDLVQLQRKSQATPGI</sequence>